<evidence type="ECO:0000256" key="6">
    <source>
        <dbReference type="SAM" id="Phobius"/>
    </source>
</evidence>
<evidence type="ECO:0000313" key="7">
    <source>
        <dbReference type="EMBL" id="KAK0510345.1"/>
    </source>
</evidence>
<keyword evidence="5 6" id="KW-0472">Membrane</keyword>
<evidence type="ECO:0000256" key="4">
    <source>
        <dbReference type="ARBA" id="ARBA00022989"/>
    </source>
</evidence>
<feature type="transmembrane region" description="Helical" evidence="6">
    <location>
        <begin position="186"/>
        <end position="206"/>
    </location>
</feature>
<proteinExistence type="predicted"/>
<feature type="transmembrane region" description="Helical" evidence="6">
    <location>
        <begin position="97"/>
        <end position="121"/>
    </location>
</feature>
<keyword evidence="8" id="KW-1185">Reference proteome</keyword>
<evidence type="ECO:0000256" key="1">
    <source>
        <dbReference type="ARBA" id="ARBA00004141"/>
    </source>
</evidence>
<dbReference type="InterPro" id="IPR002293">
    <property type="entry name" value="AA/rel_permease1"/>
</dbReference>
<evidence type="ECO:0000256" key="5">
    <source>
        <dbReference type="ARBA" id="ARBA00023136"/>
    </source>
</evidence>
<feature type="transmembrane region" description="Helical" evidence="6">
    <location>
        <begin position="426"/>
        <end position="447"/>
    </location>
</feature>
<dbReference type="Gene3D" id="1.20.1740.10">
    <property type="entry name" value="Amino acid/polyamine transporter I"/>
    <property type="match status" value="1"/>
</dbReference>
<accession>A0AA39V7I7</accession>
<dbReference type="Pfam" id="PF13520">
    <property type="entry name" value="AA_permease_2"/>
    <property type="match status" value="1"/>
</dbReference>
<dbReference type="GO" id="GO:0016020">
    <property type="term" value="C:membrane"/>
    <property type="evidence" value="ECO:0007669"/>
    <property type="project" value="UniProtKB-SubCell"/>
</dbReference>
<feature type="transmembrane region" description="Helical" evidence="6">
    <location>
        <begin position="218"/>
        <end position="239"/>
    </location>
</feature>
<sequence>MKEYAALYAISLLHRTSLRNRKPVRNMDGKIDDGIELNNIGTKLKSDDNDMARLGKTPRNFGFMSVLGFSCTVLITWEGLVIQFSQGLANGGPAGMIYGYIFAWIGTLSIFLTLAEAVSMAPTSGGQYHWVSMLAPAQYQKFLSYTTGWLTVLGWQAFVASVGYLIGAMTQGLIILTDPTYEPHPWHTVMLYWGVVVFGVLVNTVISSWLPKFESLILILHVVGFFAILFPLVILGPHAQPSQVFQTFINSGDWPTNGLSFFVGLLGNVFAFFGADGAIHMSEEIRGAARIVPKAIVFSVVLNGVLGFGMAIALLFCIGDLDAALHTPTGYPFIEIFYQGVQNLTGAVLMTSLIITLSLCATVGIVASASRQLWAFSRDRAIPGWNYLQQVNSKSAIPVLAVFVTTITAFLMSLIVLGSSTVFNDVVSLSIVGLFGSYFPVAVLLLWRRTRGDIKLHASSEDVLTNVPGAELVWGPWRIPGVCGVINNGITILYIIIVFFFSLWPPTNHPTAATMNYSSLMFGATMIFSVFYYRLRARKVYTGPVIEVG</sequence>
<keyword evidence="2" id="KW-0813">Transport</keyword>
<reference evidence="7" key="1">
    <citation type="submission" date="2023-03" db="EMBL/GenBank/DDBJ databases">
        <title>Complete genome of Cladonia borealis.</title>
        <authorList>
            <person name="Park H."/>
        </authorList>
    </citation>
    <scope>NUCLEOTIDE SEQUENCE</scope>
    <source>
        <strain evidence="7">ANT050790</strain>
    </source>
</reference>
<evidence type="ECO:0008006" key="9">
    <source>
        <dbReference type="Google" id="ProtNLM"/>
    </source>
</evidence>
<dbReference type="PANTHER" id="PTHR45649:SF1">
    <property type="entry name" value="TRANSPORTER, PUTATIVE (EUROFUNG)-RELATED"/>
    <property type="match status" value="1"/>
</dbReference>
<dbReference type="AlphaFoldDB" id="A0AA39V7I7"/>
<feature type="transmembrane region" description="Helical" evidence="6">
    <location>
        <begin position="516"/>
        <end position="533"/>
    </location>
</feature>
<evidence type="ECO:0000313" key="8">
    <source>
        <dbReference type="Proteomes" id="UP001166286"/>
    </source>
</evidence>
<feature type="transmembrane region" description="Helical" evidence="6">
    <location>
        <begin position="485"/>
        <end position="504"/>
    </location>
</feature>
<name>A0AA39V7I7_9LECA</name>
<keyword evidence="4 6" id="KW-1133">Transmembrane helix</keyword>
<organism evidence="7 8">
    <name type="scientific">Cladonia borealis</name>
    <dbReference type="NCBI Taxonomy" id="184061"/>
    <lineage>
        <taxon>Eukaryota</taxon>
        <taxon>Fungi</taxon>
        <taxon>Dikarya</taxon>
        <taxon>Ascomycota</taxon>
        <taxon>Pezizomycotina</taxon>
        <taxon>Lecanoromycetes</taxon>
        <taxon>OSLEUM clade</taxon>
        <taxon>Lecanoromycetidae</taxon>
        <taxon>Lecanorales</taxon>
        <taxon>Lecanorineae</taxon>
        <taxon>Cladoniaceae</taxon>
        <taxon>Cladonia</taxon>
    </lineage>
</organism>
<feature type="transmembrane region" description="Helical" evidence="6">
    <location>
        <begin position="396"/>
        <end position="420"/>
    </location>
</feature>
<keyword evidence="3 6" id="KW-0812">Transmembrane</keyword>
<dbReference type="PIRSF" id="PIRSF006060">
    <property type="entry name" value="AA_transporter"/>
    <property type="match status" value="1"/>
</dbReference>
<gene>
    <name evidence="7" type="ORF">JMJ35_006777</name>
</gene>
<comment type="subcellular location">
    <subcellularLocation>
        <location evidence="1">Membrane</location>
        <topology evidence="1">Multi-pass membrane protein</topology>
    </subcellularLocation>
</comment>
<dbReference type="GO" id="GO:0022857">
    <property type="term" value="F:transmembrane transporter activity"/>
    <property type="evidence" value="ECO:0007669"/>
    <property type="project" value="InterPro"/>
</dbReference>
<feature type="transmembrane region" description="Helical" evidence="6">
    <location>
        <begin position="259"/>
        <end position="279"/>
    </location>
</feature>
<comment type="caution">
    <text evidence="7">The sequence shown here is derived from an EMBL/GenBank/DDBJ whole genome shotgun (WGS) entry which is preliminary data.</text>
</comment>
<dbReference type="PANTHER" id="PTHR45649">
    <property type="entry name" value="AMINO-ACID PERMEASE BAT1"/>
    <property type="match status" value="1"/>
</dbReference>
<feature type="transmembrane region" description="Helical" evidence="6">
    <location>
        <begin position="347"/>
        <end position="370"/>
    </location>
</feature>
<feature type="transmembrane region" description="Helical" evidence="6">
    <location>
        <begin position="142"/>
        <end position="166"/>
    </location>
</feature>
<protein>
    <recommendedName>
        <fullName evidence="9">Choline transport protein</fullName>
    </recommendedName>
</protein>
<evidence type="ECO:0000256" key="3">
    <source>
        <dbReference type="ARBA" id="ARBA00022692"/>
    </source>
</evidence>
<dbReference type="EMBL" id="JAFEKC020000015">
    <property type="protein sequence ID" value="KAK0510345.1"/>
    <property type="molecule type" value="Genomic_DNA"/>
</dbReference>
<feature type="transmembrane region" description="Helical" evidence="6">
    <location>
        <begin position="291"/>
        <end position="316"/>
    </location>
</feature>
<dbReference type="Proteomes" id="UP001166286">
    <property type="component" value="Unassembled WGS sequence"/>
</dbReference>
<evidence type="ECO:0000256" key="2">
    <source>
        <dbReference type="ARBA" id="ARBA00022448"/>
    </source>
</evidence>
<feature type="transmembrane region" description="Helical" evidence="6">
    <location>
        <begin position="61"/>
        <end position="85"/>
    </location>
</feature>